<dbReference type="PANTHER" id="PTHR23429:SF0">
    <property type="entry name" value="GLUCOSE-6-PHOSPHATE 1-DEHYDROGENASE"/>
    <property type="match status" value="1"/>
</dbReference>
<dbReference type="GO" id="GO:0050661">
    <property type="term" value="F:NADP binding"/>
    <property type="evidence" value="ECO:0007669"/>
    <property type="project" value="InterPro"/>
</dbReference>
<dbReference type="SUPFAM" id="SSF55347">
    <property type="entry name" value="Glyceraldehyde-3-phosphate dehydrogenase-like, C-terminal domain"/>
    <property type="match status" value="1"/>
</dbReference>
<sequence>MANSQDTDRNEHRDQPTTLVIAGANGDVTRRLLLPGLGEVLTLEPGREVTVIGTARSEDPTWSETVRESFASVDAHGPAVERACKTTRYIEGDTTDPEDLNDLLEATEGRVLLYFALPPAVTEKALHALAEVDRPDDLWIALEKPIGTDRESAASLNRAVGRIVPEDRIFRVDHFLGMPAVLDLVGLRLANRILEPLLNRDQVGGIEIVFEETLGLEGRADFYEGTGAIRDMLQSHLLQVMGVLMMNAPAALDDDEIPALIAHVLRHTRPAGTVQETTVAGRYTAGSVDGRELPDYVAEEGVDPELRTETFGQLTVEVDTWRWNGVPVTLRSGKAVGNPRQEIMVHFKPAPHDYDNYGSCAPNTLRMGFENAEITLEINAGGPYDARGLSRLSLTSSTGPQPLSAYGNVIRWLLDGNPAFSVSGTAAEQGWRIVQPAVDAIAAGEVALQDYPAGSSGPRKPIA</sequence>
<dbReference type="Pfam" id="PF02781">
    <property type="entry name" value="G6PD_C"/>
    <property type="match status" value="1"/>
</dbReference>
<evidence type="ECO:0000256" key="1">
    <source>
        <dbReference type="ARBA" id="ARBA00004937"/>
    </source>
</evidence>
<dbReference type="InterPro" id="IPR022674">
    <property type="entry name" value="G6P_DH_NAD-bd"/>
</dbReference>
<dbReference type="EC" id="1.1.1.49" evidence="8"/>
<evidence type="ECO:0000313" key="8">
    <source>
        <dbReference type="EMBL" id="KAA9393294.1"/>
    </source>
</evidence>
<comment type="caution">
    <text evidence="8">The sequence shown here is derived from an EMBL/GenBank/DDBJ whole genome shotgun (WGS) entry which is preliminary data.</text>
</comment>
<dbReference type="InterPro" id="IPR022675">
    <property type="entry name" value="G6P_DH_C"/>
</dbReference>
<dbReference type="PANTHER" id="PTHR23429">
    <property type="entry name" value="GLUCOSE-6-PHOSPHATE 1-DEHYDROGENASE G6PD"/>
    <property type="match status" value="1"/>
</dbReference>
<keyword evidence="3" id="KW-0521">NADP</keyword>
<dbReference type="AlphaFoldDB" id="A0A5J5KUP6"/>
<dbReference type="GO" id="GO:0005829">
    <property type="term" value="C:cytosol"/>
    <property type="evidence" value="ECO:0007669"/>
    <property type="project" value="TreeGrafter"/>
</dbReference>
<dbReference type="GO" id="GO:0006006">
    <property type="term" value="P:glucose metabolic process"/>
    <property type="evidence" value="ECO:0007669"/>
    <property type="project" value="UniProtKB-KW"/>
</dbReference>
<dbReference type="Proteomes" id="UP000325957">
    <property type="component" value="Unassembled WGS sequence"/>
</dbReference>
<dbReference type="InterPro" id="IPR036291">
    <property type="entry name" value="NAD(P)-bd_dom_sf"/>
</dbReference>
<dbReference type="PIRSF" id="PIRSF000110">
    <property type="entry name" value="G6PD"/>
    <property type="match status" value="1"/>
</dbReference>
<protein>
    <submittedName>
        <fullName evidence="8">Glucose-6-phosphate dehydrogenase</fullName>
        <ecNumber evidence="8">1.1.1.49</ecNumber>
    </submittedName>
</protein>
<dbReference type="Gene3D" id="3.40.50.720">
    <property type="entry name" value="NAD(P)-binding Rossmann-like Domain"/>
    <property type="match status" value="1"/>
</dbReference>
<dbReference type="EMBL" id="SZWF01000022">
    <property type="protein sequence ID" value="KAA9393294.1"/>
    <property type="molecule type" value="Genomic_DNA"/>
</dbReference>
<keyword evidence="4 8" id="KW-0560">Oxidoreductase</keyword>
<evidence type="ECO:0000313" key="9">
    <source>
        <dbReference type="Proteomes" id="UP000325957"/>
    </source>
</evidence>
<keyword evidence="2" id="KW-0313">Glucose metabolism</keyword>
<accession>A0A5J5KUP6</accession>
<dbReference type="Gene3D" id="3.30.360.10">
    <property type="entry name" value="Dihydrodipicolinate Reductase, domain 2"/>
    <property type="match status" value="1"/>
</dbReference>
<evidence type="ECO:0000256" key="3">
    <source>
        <dbReference type="ARBA" id="ARBA00022857"/>
    </source>
</evidence>
<feature type="domain" description="Glucose-6-phosphate dehydrogenase C-terminal" evidence="7">
    <location>
        <begin position="187"/>
        <end position="460"/>
    </location>
</feature>
<evidence type="ECO:0000256" key="2">
    <source>
        <dbReference type="ARBA" id="ARBA00022526"/>
    </source>
</evidence>
<dbReference type="GO" id="GO:0009051">
    <property type="term" value="P:pentose-phosphate shunt, oxidative branch"/>
    <property type="evidence" value="ECO:0007669"/>
    <property type="project" value="TreeGrafter"/>
</dbReference>
<evidence type="ECO:0000256" key="5">
    <source>
        <dbReference type="ARBA" id="ARBA00023277"/>
    </source>
</evidence>
<name>A0A5J5KUP6_9MICC</name>
<dbReference type="PRINTS" id="PR00079">
    <property type="entry name" value="G6PDHDRGNASE"/>
</dbReference>
<evidence type="ECO:0000256" key="4">
    <source>
        <dbReference type="ARBA" id="ARBA00023002"/>
    </source>
</evidence>
<reference evidence="8 9" key="1">
    <citation type="submission" date="2019-05" db="EMBL/GenBank/DDBJ databases">
        <title>Kocuria coralli sp. nov., a novel actinobacterium isolated from coral reef seawater.</title>
        <authorList>
            <person name="Li J."/>
        </authorList>
    </citation>
    <scope>NUCLEOTIDE SEQUENCE [LARGE SCALE GENOMIC DNA]</scope>
    <source>
        <strain evidence="8 9">SCSIO 13007</strain>
    </source>
</reference>
<dbReference type="RefSeq" id="WP_158034731.1">
    <property type="nucleotide sequence ID" value="NZ_ML708626.1"/>
</dbReference>
<keyword evidence="9" id="KW-1185">Reference proteome</keyword>
<dbReference type="Pfam" id="PF00479">
    <property type="entry name" value="G6PD_N"/>
    <property type="match status" value="1"/>
</dbReference>
<dbReference type="NCBIfam" id="NF009492">
    <property type="entry name" value="PRK12853.1-3"/>
    <property type="match status" value="1"/>
</dbReference>
<comment type="pathway">
    <text evidence="1">Carbohydrate degradation; pentose phosphate pathway; D-ribulose 5-phosphate from D-glucose 6-phosphate (oxidative stage): step 1/3.</text>
</comment>
<organism evidence="8 9">
    <name type="scientific">Kocuria coralli</name>
    <dbReference type="NCBI Taxonomy" id="1461025"/>
    <lineage>
        <taxon>Bacteria</taxon>
        <taxon>Bacillati</taxon>
        <taxon>Actinomycetota</taxon>
        <taxon>Actinomycetes</taxon>
        <taxon>Micrococcales</taxon>
        <taxon>Micrococcaceae</taxon>
        <taxon>Kocuria</taxon>
    </lineage>
</organism>
<proteinExistence type="predicted"/>
<gene>
    <name evidence="8" type="ORF">FCK90_12975</name>
</gene>
<dbReference type="GO" id="GO:0004345">
    <property type="term" value="F:glucose-6-phosphate dehydrogenase activity"/>
    <property type="evidence" value="ECO:0007669"/>
    <property type="project" value="UniProtKB-EC"/>
</dbReference>
<feature type="domain" description="Glucose-6-phosphate dehydrogenase NAD-binding" evidence="6">
    <location>
        <begin position="20"/>
        <end position="180"/>
    </location>
</feature>
<dbReference type="OrthoDB" id="9802739at2"/>
<dbReference type="InterPro" id="IPR001282">
    <property type="entry name" value="G6P_DH"/>
</dbReference>
<evidence type="ECO:0000259" key="7">
    <source>
        <dbReference type="Pfam" id="PF02781"/>
    </source>
</evidence>
<dbReference type="SUPFAM" id="SSF51735">
    <property type="entry name" value="NAD(P)-binding Rossmann-fold domains"/>
    <property type="match status" value="1"/>
</dbReference>
<keyword evidence="5" id="KW-0119">Carbohydrate metabolism</keyword>
<evidence type="ECO:0000259" key="6">
    <source>
        <dbReference type="Pfam" id="PF00479"/>
    </source>
</evidence>